<evidence type="ECO:0000313" key="1">
    <source>
        <dbReference type="EMBL" id="JAE30705.1"/>
    </source>
</evidence>
<name>A0A0A9H0G4_ARUDO</name>
<proteinExistence type="predicted"/>
<dbReference type="AlphaFoldDB" id="A0A0A9H0G4"/>
<reference evidence="1" key="1">
    <citation type="submission" date="2014-09" db="EMBL/GenBank/DDBJ databases">
        <authorList>
            <person name="Magalhaes I.L.F."/>
            <person name="Oliveira U."/>
            <person name="Santos F.R."/>
            <person name="Vidigal T.H.D.A."/>
            <person name="Brescovit A.D."/>
            <person name="Santos A.J."/>
        </authorList>
    </citation>
    <scope>NUCLEOTIDE SEQUENCE</scope>
    <source>
        <tissue evidence="1">Shoot tissue taken approximately 20 cm above the soil surface</tissue>
    </source>
</reference>
<sequence>MASLILSWCEAGNPYLNCGVYAPV</sequence>
<reference evidence="1" key="2">
    <citation type="journal article" date="2015" name="Data Brief">
        <title>Shoot transcriptome of the giant reed, Arundo donax.</title>
        <authorList>
            <person name="Barrero R.A."/>
            <person name="Guerrero F.D."/>
            <person name="Moolhuijzen P."/>
            <person name="Goolsby J.A."/>
            <person name="Tidwell J."/>
            <person name="Bellgard S.E."/>
            <person name="Bellgard M.I."/>
        </authorList>
    </citation>
    <scope>NUCLEOTIDE SEQUENCE</scope>
    <source>
        <tissue evidence="1">Shoot tissue taken approximately 20 cm above the soil surface</tissue>
    </source>
</reference>
<dbReference type="EMBL" id="GBRH01167191">
    <property type="protein sequence ID" value="JAE30705.1"/>
    <property type="molecule type" value="Transcribed_RNA"/>
</dbReference>
<accession>A0A0A9H0G4</accession>
<protein>
    <submittedName>
        <fullName evidence="1">Uncharacterized protein</fullName>
    </submittedName>
</protein>
<organism evidence="1">
    <name type="scientific">Arundo donax</name>
    <name type="common">Giant reed</name>
    <name type="synonym">Donax arundinaceus</name>
    <dbReference type="NCBI Taxonomy" id="35708"/>
    <lineage>
        <taxon>Eukaryota</taxon>
        <taxon>Viridiplantae</taxon>
        <taxon>Streptophyta</taxon>
        <taxon>Embryophyta</taxon>
        <taxon>Tracheophyta</taxon>
        <taxon>Spermatophyta</taxon>
        <taxon>Magnoliopsida</taxon>
        <taxon>Liliopsida</taxon>
        <taxon>Poales</taxon>
        <taxon>Poaceae</taxon>
        <taxon>PACMAD clade</taxon>
        <taxon>Arundinoideae</taxon>
        <taxon>Arundineae</taxon>
        <taxon>Arundo</taxon>
    </lineage>
</organism>